<sequence>MSDNIEKQVAPIELSESELDDVSGGIDIFFSGSMFEQNDIYSVDSVEVGNQESNSSPILKSSHTSSSAFQVAILGIDSMSDAMGFFKGFARFFR</sequence>
<protein>
    <submittedName>
        <fullName evidence="1">Uncharacterized protein</fullName>
    </submittedName>
</protein>
<dbReference type="InterPro" id="IPR049891">
    <property type="entry name" value="CTB"/>
</dbReference>
<accession>A0A1Z4LJ58</accession>
<dbReference type="Proteomes" id="UP000218418">
    <property type="component" value="Chromosome"/>
</dbReference>
<organism evidence="1 2">
    <name type="scientific">Calothrix parasitica NIES-267</name>
    <dbReference type="NCBI Taxonomy" id="1973488"/>
    <lineage>
        <taxon>Bacteria</taxon>
        <taxon>Bacillati</taxon>
        <taxon>Cyanobacteriota</taxon>
        <taxon>Cyanophyceae</taxon>
        <taxon>Nostocales</taxon>
        <taxon>Calotrichaceae</taxon>
        <taxon>Calothrix</taxon>
    </lineage>
</organism>
<name>A0A1Z4LJ58_9CYAN</name>
<proteinExistence type="predicted"/>
<dbReference type="OrthoDB" id="517784at2"/>
<dbReference type="EMBL" id="AP018227">
    <property type="protein sequence ID" value="BAY81263.1"/>
    <property type="molecule type" value="Genomic_DNA"/>
</dbReference>
<dbReference type="NCBIfam" id="NF038167">
    <property type="entry name" value="cyan_ocin_like"/>
    <property type="match status" value="1"/>
</dbReference>
<keyword evidence="2" id="KW-1185">Reference proteome</keyword>
<reference evidence="1 2" key="1">
    <citation type="submission" date="2017-06" db="EMBL/GenBank/DDBJ databases">
        <title>Genome sequencing of cyanobaciteial culture collection at National Institute for Environmental Studies (NIES).</title>
        <authorList>
            <person name="Hirose Y."/>
            <person name="Shimura Y."/>
            <person name="Fujisawa T."/>
            <person name="Nakamura Y."/>
            <person name="Kawachi M."/>
        </authorList>
    </citation>
    <scope>NUCLEOTIDE SEQUENCE [LARGE SCALE GENOMIC DNA]</scope>
    <source>
        <strain evidence="1 2">NIES-267</strain>
    </source>
</reference>
<dbReference type="AlphaFoldDB" id="A0A1Z4LJ58"/>
<gene>
    <name evidence="1" type="ORF">NIES267_07390</name>
</gene>
<evidence type="ECO:0000313" key="2">
    <source>
        <dbReference type="Proteomes" id="UP000218418"/>
    </source>
</evidence>
<evidence type="ECO:0000313" key="1">
    <source>
        <dbReference type="EMBL" id="BAY81263.1"/>
    </source>
</evidence>